<name>A0AAN7A448_9PEZI</name>
<gene>
    <name evidence="2" type="ORF">QBC36DRAFT_294271</name>
</gene>
<accession>A0AAN7A448</accession>
<feature type="region of interest" description="Disordered" evidence="1">
    <location>
        <begin position="38"/>
        <end position="76"/>
    </location>
</feature>
<reference evidence="2" key="1">
    <citation type="journal article" date="2023" name="Mol. Phylogenet. Evol.">
        <title>Genome-scale phylogeny and comparative genomics of the fungal order Sordariales.</title>
        <authorList>
            <person name="Hensen N."/>
            <person name="Bonometti L."/>
            <person name="Westerberg I."/>
            <person name="Brannstrom I.O."/>
            <person name="Guillou S."/>
            <person name="Cros-Aarteil S."/>
            <person name="Calhoun S."/>
            <person name="Haridas S."/>
            <person name="Kuo A."/>
            <person name="Mondo S."/>
            <person name="Pangilinan J."/>
            <person name="Riley R."/>
            <person name="LaButti K."/>
            <person name="Andreopoulos B."/>
            <person name="Lipzen A."/>
            <person name="Chen C."/>
            <person name="Yan M."/>
            <person name="Daum C."/>
            <person name="Ng V."/>
            <person name="Clum A."/>
            <person name="Steindorff A."/>
            <person name="Ohm R.A."/>
            <person name="Martin F."/>
            <person name="Silar P."/>
            <person name="Natvig D.O."/>
            <person name="Lalanne C."/>
            <person name="Gautier V."/>
            <person name="Ament-Velasquez S.L."/>
            <person name="Kruys A."/>
            <person name="Hutchinson M.I."/>
            <person name="Powell A.J."/>
            <person name="Barry K."/>
            <person name="Miller A.N."/>
            <person name="Grigoriev I.V."/>
            <person name="Debuchy R."/>
            <person name="Gladieux P."/>
            <person name="Hiltunen Thoren M."/>
            <person name="Johannesson H."/>
        </authorList>
    </citation>
    <scope>NUCLEOTIDE SEQUENCE</scope>
    <source>
        <strain evidence="2">CBS 892.96</strain>
    </source>
</reference>
<proteinExistence type="predicted"/>
<evidence type="ECO:0000313" key="3">
    <source>
        <dbReference type="Proteomes" id="UP001302321"/>
    </source>
</evidence>
<dbReference type="Proteomes" id="UP001302321">
    <property type="component" value="Unassembled WGS sequence"/>
</dbReference>
<feature type="compositionally biased region" description="Polar residues" evidence="1">
    <location>
        <begin position="62"/>
        <end position="76"/>
    </location>
</feature>
<organism evidence="2 3">
    <name type="scientific">Triangularia setosa</name>
    <dbReference type="NCBI Taxonomy" id="2587417"/>
    <lineage>
        <taxon>Eukaryota</taxon>
        <taxon>Fungi</taxon>
        <taxon>Dikarya</taxon>
        <taxon>Ascomycota</taxon>
        <taxon>Pezizomycotina</taxon>
        <taxon>Sordariomycetes</taxon>
        <taxon>Sordariomycetidae</taxon>
        <taxon>Sordariales</taxon>
        <taxon>Podosporaceae</taxon>
        <taxon>Triangularia</taxon>
    </lineage>
</organism>
<evidence type="ECO:0000256" key="1">
    <source>
        <dbReference type="SAM" id="MobiDB-lite"/>
    </source>
</evidence>
<dbReference type="AlphaFoldDB" id="A0AAN7A448"/>
<protein>
    <submittedName>
        <fullName evidence="2">Uncharacterized protein</fullName>
    </submittedName>
</protein>
<comment type="caution">
    <text evidence="2">The sequence shown here is derived from an EMBL/GenBank/DDBJ whole genome shotgun (WGS) entry which is preliminary data.</text>
</comment>
<dbReference type="EMBL" id="MU866415">
    <property type="protein sequence ID" value="KAK4172524.1"/>
    <property type="molecule type" value="Genomic_DNA"/>
</dbReference>
<evidence type="ECO:0000313" key="2">
    <source>
        <dbReference type="EMBL" id="KAK4172524.1"/>
    </source>
</evidence>
<keyword evidence="3" id="KW-1185">Reference proteome</keyword>
<reference evidence="2" key="2">
    <citation type="submission" date="2023-05" db="EMBL/GenBank/DDBJ databases">
        <authorList>
            <consortium name="Lawrence Berkeley National Laboratory"/>
            <person name="Steindorff A."/>
            <person name="Hensen N."/>
            <person name="Bonometti L."/>
            <person name="Westerberg I."/>
            <person name="Brannstrom I.O."/>
            <person name="Guillou S."/>
            <person name="Cros-Aarteil S."/>
            <person name="Calhoun S."/>
            <person name="Haridas S."/>
            <person name="Kuo A."/>
            <person name="Mondo S."/>
            <person name="Pangilinan J."/>
            <person name="Riley R."/>
            <person name="Labutti K."/>
            <person name="Andreopoulos B."/>
            <person name="Lipzen A."/>
            <person name="Chen C."/>
            <person name="Yanf M."/>
            <person name="Daum C."/>
            <person name="Ng V."/>
            <person name="Clum A."/>
            <person name="Ohm R."/>
            <person name="Martin F."/>
            <person name="Silar P."/>
            <person name="Natvig D."/>
            <person name="Lalanne C."/>
            <person name="Gautier V."/>
            <person name="Ament-Velasquez S.L."/>
            <person name="Kruys A."/>
            <person name="Hutchinson M.I."/>
            <person name="Powell A.J."/>
            <person name="Barry K."/>
            <person name="Miller A.N."/>
            <person name="Grigoriev I.V."/>
            <person name="Debuchy R."/>
            <person name="Gladieux P."/>
            <person name="Thoren M.H."/>
            <person name="Johannesson H."/>
        </authorList>
    </citation>
    <scope>NUCLEOTIDE SEQUENCE</scope>
    <source>
        <strain evidence="2">CBS 892.96</strain>
    </source>
</reference>
<sequence>MSIFLIKPAHPPSRGLWSNILTQASIYSSLCSRILGSRSRRTDDTNGSDMIYTGRTYPPPTFQQESQSKTSFRTGS</sequence>